<evidence type="ECO:0000313" key="4">
    <source>
        <dbReference type="Proteomes" id="UP000187499"/>
    </source>
</evidence>
<proteinExistence type="predicted"/>
<dbReference type="AlphaFoldDB" id="A0A1P8Q2M8"/>
<feature type="coiled-coil region" evidence="1">
    <location>
        <begin position="120"/>
        <end position="147"/>
    </location>
</feature>
<reference evidence="4" key="1">
    <citation type="submission" date="2016-12" db="EMBL/GenBank/DDBJ databases">
        <authorList>
            <person name="Jung M.Y."/>
            <person name="Lee S.H."/>
        </authorList>
    </citation>
    <scope>NUCLEOTIDE SEQUENCE [LARGE SCALE GENOMIC DNA]</scope>
    <source>
        <strain evidence="4">WiKim39</strain>
    </source>
</reference>
<protein>
    <recommendedName>
        <fullName evidence="2">Tail spike domain-containing protein</fullName>
    </recommendedName>
</protein>
<dbReference type="OrthoDB" id="9950209at2"/>
<name>A0A1P8Q2M8_9LACO</name>
<dbReference type="Pfam" id="PF06605">
    <property type="entry name" value="Prophage_tail"/>
    <property type="match status" value="1"/>
</dbReference>
<gene>
    <name evidence="3" type="ORF">BTM29_05715</name>
</gene>
<dbReference type="RefSeq" id="WP_076614594.1">
    <property type="nucleotide sequence ID" value="NZ_CP019323.1"/>
</dbReference>
<organism evidence="3 4">
    <name type="scientific">Companilactobacillus allii</name>
    <dbReference type="NCBI Taxonomy" id="1847728"/>
    <lineage>
        <taxon>Bacteria</taxon>
        <taxon>Bacillati</taxon>
        <taxon>Bacillota</taxon>
        <taxon>Bacilli</taxon>
        <taxon>Lactobacillales</taxon>
        <taxon>Lactobacillaceae</taxon>
        <taxon>Companilactobacillus</taxon>
    </lineage>
</organism>
<dbReference type="EMBL" id="CP019323">
    <property type="protein sequence ID" value="APX72091.1"/>
    <property type="molecule type" value="Genomic_DNA"/>
</dbReference>
<keyword evidence="1" id="KW-0175">Coiled coil</keyword>
<evidence type="ECO:0000313" key="3">
    <source>
        <dbReference type="EMBL" id="APX72091.1"/>
    </source>
</evidence>
<dbReference type="Proteomes" id="UP000187499">
    <property type="component" value="Chromosome"/>
</dbReference>
<evidence type="ECO:0000259" key="2">
    <source>
        <dbReference type="Pfam" id="PF06605"/>
    </source>
</evidence>
<dbReference type="InterPro" id="IPR010572">
    <property type="entry name" value="Tail_dom"/>
</dbReference>
<evidence type="ECO:0000256" key="1">
    <source>
        <dbReference type="SAM" id="Coils"/>
    </source>
</evidence>
<feature type="domain" description="Tail spike" evidence="2">
    <location>
        <begin position="10"/>
        <end position="115"/>
    </location>
</feature>
<sequence>MFLHRFFYFNSQSRSEFGLKIGEDITNDQIKDVEAMKKYADSNMQTEPVVELSVNVSYQDDDMKIGDTSYLNAEPLGIQTMITLNGISGNPLTNDSPMTISLDNSKLSHKNINYEISDKLRLSERNNNLLNKTIKKLTSRINMLEVNQNEEA</sequence>
<dbReference type="KEGG" id="lalw:BTM29_05715"/>
<keyword evidence="4" id="KW-1185">Reference proteome</keyword>
<accession>A0A1P8Q2M8</accession>
<dbReference type="STRING" id="1847728.BTM29_05715"/>